<sequence>MAERSGTFRVYRVFESVPHYNLQSTDAPTLYTVYQSGYGGLQPSVDELRTGDRIEATLEGDPAAESEPWRLTALERLDRVDAGFAVGVTPPDVAREAWEPGATEPISVTMTAGDDPVGVCCLQPREPLPEGAFVPNVLTGLLPLEDLFESIPGVGDPAAEAVFLDPDELGASTHTEPYGVLLLFSAAGRELADRFRAEYDCPRGTDTRPSFDPYGI</sequence>
<protein>
    <submittedName>
        <fullName evidence="1">Uncharacterized protein</fullName>
    </submittedName>
</protein>
<dbReference type="RefSeq" id="WP_137275193.1">
    <property type="nucleotide sequence ID" value="NZ_QKNX01000001.1"/>
</dbReference>
<dbReference type="OrthoDB" id="229737at2157"/>
<organism evidence="1 2">
    <name type="scientific">Natronomonas salsuginis</name>
    <dbReference type="NCBI Taxonomy" id="2217661"/>
    <lineage>
        <taxon>Archaea</taxon>
        <taxon>Methanobacteriati</taxon>
        <taxon>Methanobacteriota</taxon>
        <taxon>Stenosarchaea group</taxon>
        <taxon>Halobacteria</taxon>
        <taxon>Halobacteriales</taxon>
        <taxon>Natronomonadaceae</taxon>
        <taxon>Natronomonas</taxon>
    </lineage>
</organism>
<dbReference type="AlphaFoldDB" id="A0A4V5ZP73"/>
<dbReference type="EMBL" id="QKNX01000001">
    <property type="protein sequence ID" value="TKR27893.1"/>
    <property type="molecule type" value="Genomic_DNA"/>
</dbReference>
<evidence type="ECO:0000313" key="1">
    <source>
        <dbReference type="EMBL" id="TKR27893.1"/>
    </source>
</evidence>
<reference evidence="1 2" key="1">
    <citation type="submission" date="2019-04" db="EMBL/GenBank/DDBJ databases">
        <title>Natronomonas sp. F20-122 a newhaloarchaeon isolated from a saline saltern of Isla Bacuta, Huelva, Spain.</title>
        <authorList>
            <person name="Duran-Viseras A."/>
            <person name="Sanchez-Porro C."/>
            <person name="Ventosa A."/>
        </authorList>
    </citation>
    <scope>NUCLEOTIDE SEQUENCE [LARGE SCALE GENOMIC DNA]</scope>
    <source>
        <strain evidence="1 2">F20-122</strain>
    </source>
</reference>
<comment type="caution">
    <text evidence="1">The sequence shown here is derived from an EMBL/GenBank/DDBJ whole genome shotgun (WGS) entry which is preliminary data.</text>
</comment>
<proteinExistence type="predicted"/>
<dbReference type="Proteomes" id="UP000308037">
    <property type="component" value="Unassembled WGS sequence"/>
</dbReference>
<keyword evidence="2" id="KW-1185">Reference proteome</keyword>
<gene>
    <name evidence="1" type="ORF">DM868_02060</name>
</gene>
<accession>A0A4V5ZP73</accession>
<name>A0A4V5ZP73_9EURY</name>
<evidence type="ECO:0000313" key="2">
    <source>
        <dbReference type="Proteomes" id="UP000308037"/>
    </source>
</evidence>